<keyword evidence="4" id="KW-0238">DNA-binding</keyword>
<dbReference type="Gene3D" id="1.10.10.10">
    <property type="entry name" value="Winged helix-like DNA-binding domain superfamily/Winged helix DNA-binding domain"/>
    <property type="match status" value="1"/>
</dbReference>
<dbReference type="KEGG" id="add:HUW48_10545"/>
<reference evidence="8 9" key="1">
    <citation type="submission" date="2020-08" db="EMBL/GenBank/DDBJ databases">
        <title>Adhaeribacter dokdonensis sp. nov., isolated from the rhizosphere of Elymus tsukushiensis, a plant native to the Dokdo Islands, Republic of Korea.</title>
        <authorList>
            <person name="Ghim S.Y."/>
        </authorList>
    </citation>
    <scope>NUCLEOTIDE SEQUENCE [LARGE SCALE GENOMIC DNA]</scope>
    <source>
        <strain evidence="8 9">KUDC8001</strain>
    </source>
</reference>
<dbReference type="PANTHER" id="PTHR43133:SF8">
    <property type="entry name" value="RNA POLYMERASE SIGMA FACTOR HI_1459-RELATED"/>
    <property type="match status" value="1"/>
</dbReference>
<evidence type="ECO:0000313" key="9">
    <source>
        <dbReference type="Proteomes" id="UP000514509"/>
    </source>
</evidence>
<dbReference type="NCBIfam" id="TIGR02937">
    <property type="entry name" value="sigma70-ECF"/>
    <property type="match status" value="1"/>
</dbReference>
<evidence type="ECO:0000256" key="1">
    <source>
        <dbReference type="ARBA" id="ARBA00010641"/>
    </source>
</evidence>
<evidence type="ECO:0000259" key="6">
    <source>
        <dbReference type="Pfam" id="PF04542"/>
    </source>
</evidence>
<dbReference type="InterPro" id="IPR039425">
    <property type="entry name" value="RNA_pol_sigma-70-like"/>
</dbReference>
<dbReference type="InterPro" id="IPR014284">
    <property type="entry name" value="RNA_pol_sigma-70_dom"/>
</dbReference>
<dbReference type="SUPFAM" id="SSF88659">
    <property type="entry name" value="Sigma3 and sigma4 domains of RNA polymerase sigma factors"/>
    <property type="match status" value="1"/>
</dbReference>
<keyword evidence="2" id="KW-0805">Transcription regulation</keyword>
<evidence type="ECO:0000259" key="7">
    <source>
        <dbReference type="Pfam" id="PF04545"/>
    </source>
</evidence>
<organism evidence="8 9">
    <name type="scientific">Adhaeribacter radiodurans</name>
    <dbReference type="NCBI Taxonomy" id="2745197"/>
    <lineage>
        <taxon>Bacteria</taxon>
        <taxon>Pseudomonadati</taxon>
        <taxon>Bacteroidota</taxon>
        <taxon>Cytophagia</taxon>
        <taxon>Cytophagales</taxon>
        <taxon>Hymenobacteraceae</taxon>
        <taxon>Adhaeribacter</taxon>
    </lineage>
</organism>
<dbReference type="Pfam" id="PF04542">
    <property type="entry name" value="Sigma70_r2"/>
    <property type="match status" value="1"/>
</dbReference>
<proteinExistence type="inferred from homology"/>
<keyword evidence="3" id="KW-0731">Sigma factor</keyword>
<evidence type="ECO:0000313" key="8">
    <source>
        <dbReference type="EMBL" id="QMU28449.1"/>
    </source>
</evidence>
<dbReference type="InterPro" id="IPR013325">
    <property type="entry name" value="RNA_pol_sigma_r2"/>
</dbReference>
<dbReference type="InterPro" id="IPR013324">
    <property type="entry name" value="RNA_pol_sigma_r3/r4-like"/>
</dbReference>
<dbReference type="InterPro" id="IPR036388">
    <property type="entry name" value="WH-like_DNA-bd_sf"/>
</dbReference>
<evidence type="ECO:0000256" key="4">
    <source>
        <dbReference type="ARBA" id="ARBA00023125"/>
    </source>
</evidence>
<dbReference type="Proteomes" id="UP000514509">
    <property type="component" value="Chromosome"/>
</dbReference>
<feature type="domain" description="RNA polymerase sigma-70 region 4" evidence="7">
    <location>
        <begin position="121"/>
        <end position="170"/>
    </location>
</feature>
<gene>
    <name evidence="8" type="ORF">HUW48_10545</name>
</gene>
<feature type="domain" description="RNA polymerase sigma-70 region 2" evidence="6">
    <location>
        <begin position="12"/>
        <end position="75"/>
    </location>
</feature>
<dbReference type="SUPFAM" id="SSF88946">
    <property type="entry name" value="Sigma2 domain of RNA polymerase sigma factors"/>
    <property type="match status" value="1"/>
</dbReference>
<protein>
    <submittedName>
        <fullName evidence="8">Sigma-70 family RNA polymerase sigma factor</fullName>
    </submittedName>
</protein>
<dbReference type="GO" id="GO:0003677">
    <property type="term" value="F:DNA binding"/>
    <property type="evidence" value="ECO:0007669"/>
    <property type="project" value="UniProtKB-KW"/>
</dbReference>
<name>A0A7L7L7U8_9BACT</name>
<accession>A0A7L7L7U8</accession>
<evidence type="ECO:0000256" key="2">
    <source>
        <dbReference type="ARBA" id="ARBA00023015"/>
    </source>
</evidence>
<dbReference type="Pfam" id="PF04545">
    <property type="entry name" value="Sigma70_r4"/>
    <property type="match status" value="1"/>
</dbReference>
<dbReference type="PANTHER" id="PTHR43133">
    <property type="entry name" value="RNA POLYMERASE ECF-TYPE SIGMA FACTO"/>
    <property type="match status" value="1"/>
</dbReference>
<keyword evidence="5" id="KW-0804">Transcription</keyword>
<dbReference type="InterPro" id="IPR007627">
    <property type="entry name" value="RNA_pol_sigma70_r2"/>
</dbReference>
<dbReference type="CDD" id="cd06171">
    <property type="entry name" value="Sigma70_r4"/>
    <property type="match status" value="1"/>
</dbReference>
<dbReference type="RefSeq" id="WP_182415634.1">
    <property type="nucleotide sequence ID" value="NZ_CP055153.1"/>
</dbReference>
<dbReference type="GO" id="GO:0006352">
    <property type="term" value="P:DNA-templated transcription initiation"/>
    <property type="evidence" value="ECO:0007669"/>
    <property type="project" value="InterPro"/>
</dbReference>
<dbReference type="EMBL" id="CP055153">
    <property type="protein sequence ID" value="QMU28449.1"/>
    <property type="molecule type" value="Genomic_DNA"/>
</dbReference>
<sequence>MKDQSRNIIQTISAYGKGLFNFIRGRVTTKEEAEDILQDVWYQLSHVTDLDEVEQMSGWLFRVAKNKIIDRNRKKTVESLEDFTFLGEDGEYNLADILLVDETDPETEFVKEIFWQELFTALDELPEKQKQVFIWNELEDKTLQQIADMTGEKLKTIISRKGYAVQHLRKRLENLYNEFLDI</sequence>
<dbReference type="InterPro" id="IPR007630">
    <property type="entry name" value="RNA_pol_sigma70_r4"/>
</dbReference>
<evidence type="ECO:0000256" key="3">
    <source>
        <dbReference type="ARBA" id="ARBA00023082"/>
    </source>
</evidence>
<keyword evidence="9" id="KW-1185">Reference proteome</keyword>
<comment type="similarity">
    <text evidence="1">Belongs to the sigma-70 factor family. ECF subfamily.</text>
</comment>
<dbReference type="GO" id="GO:0016987">
    <property type="term" value="F:sigma factor activity"/>
    <property type="evidence" value="ECO:0007669"/>
    <property type="project" value="UniProtKB-KW"/>
</dbReference>
<evidence type="ECO:0000256" key="5">
    <source>
        <dbReference type="ARBA" id="ARBA00023163"/>
    </source>
</evidence>
<dbReference type="AlphaFoldDB" id="A0A7L7L7U8"/>
<dbReference type="Gene3D" id="1.10.1740.10">
    <property type="match status" value="1"/>
</dbReference>